<dbReference type="AlphaFoldDB" id="A0AB39NC83"/>
<accession>A0AB39NC83</accession>
<dbReference type="EMBL" id="CP163432">
    <property type="protein sequence ID" value="XDQ16021.1"/>
    <property type="molecule type" value="Genomic_DNA"/>
</dbReference>
<name>A0AB39NC83_9ACTN</name>
<evidence type="ECO:0000313" key="1">
    <source>
        <dbReference type="EMBL" id="XDQ16021.1"/>
    </source>
</evidence>
<sequence>MLSLVGVTTVTTASLSQAVEHHHDYTPPSQEHLLLLKADPVLSTGTNHNEVLLR</sequence>
<proteinExistence type="predicted"/>
<gene>
    <name evidence="1" type="ORF">AB5J55_43865</name>
</gene>
<organism evidence="1">
    <name type="scientific">Streptomyces sp. R11</name>
    <dbReference type="NCBI Taxonomy" id="3238625"/>
    <lineage>
        <taxon>Bacteria</taxon>
        <taxon>Bacillati</taxon>
        <taxon>Actinomycetota</taxon>
        <taxon>Actinomycetes</taxon>
        <taxon>Kitasatosporales</taxon>
        <taxon>Streptomycetaceae</taxon>
        <taxon>Streptomyces</taxon>
    </lineage>
</organism>
<protein>
    <submittedName>
        <fullName evidence="1">Uncharacterized protein</fullName>
    </submittedName>
</protein>
<dbReference type="RefSeq" id="WP_369275945.1">
    <property type="nucleotide sequence ID" value="NZ_CP163432.1"/>
</dbReference>
<reference evidence="1" key="1">
    <citation type="submission" date="2024-07" db="EMBL/GenBank/DDBJ databases">
        <authorList>
            <person name="Yu S.T."/>
        </authorList>
    </citation>
    <scope>NUCLEOTIDE SEQUENCE</scope>
    <source>
        <strain evidence="1">R11</strain>
    </source>
</reference>